<dbReference type="Pfam" id="PF07075">
    <property type="entry name" value="NamZ_N"/>
    <property type="match status" value="1"/>
</dbReference>
<dbReference type="InterPro" id="IPR048502">
    <property type="entry name" value="NamZ_N"/>
</dbReference>
<dbReference type="PANTHER" id="PTHR42915:SF1">
    <property type="entry name" value="PEPTIDOGLYCAN BETA-N-ACETYLMURAMIDASE NAMZ"/>
    <property type="match status" value="1"/>
</dbReference>
<dbReference type="PIRSF" id="PIRSF016719">
    <property type="entry name" value="UCP016719"/>
    <property type="match status" value="1"/>
</dbReference>
<sequence>MAAVLTGLDRVAAGGLRLPGRGRAAVLCNNNTVSSEWIPTLYALRRIPGLEIVRILSPQHGFASEKQDNMIESADAKHPDLGVPITSLYSHRRSPDPELFEDTDVVLIDLQDVGTRVYTFVSTAFLTIQGAYSAGVPVIVLDRPNPIGGACEGPVLEEALTSFVGMLDVPLRHGLTMGELCLYGAGRSKLIDEAAATGIAERALDDSVLQDTDSSYLRIVGATGWSRRLMHGMSELPWVPPSPNMPSLETALVYPGQVALEGTNLSEGRGTTRPFETFGAPFLRPPAVLETLVEIGAVKPPGGTPHGTVHGCRDGALAGALLREITFEPTFQKFAGETVHGFQLHVLEPERFHPVHAVVALLWAVRRAHPENFRWCQPPYEYETVRLPIDLIFGTDKTRKAIDDGTHPDKIASGWASGIVAFKERVRSAIVYRDTPREVRR</sequence>
<dbReference type="PANTHER" id="PTHR42915">
    <property type="entry name" value="HYPOTHETICAL 460 KDA PROTEIN IN FEUA-SIGW INTERGENIC REGION [PRECURSOR]"/>
    <property type="match status" value="1"/>
</dbReference>
<name>A0ABV6YI48_UNCEI</name>
<organism evidence="3 4">
    <name type="scientific">Eiseniibacteriota bacterium</name>
    <dbReference type="NCBI Taxonomy" id="2212470"/>
    <lineage>
        <taxon>Bacteria</taxon>
        <taxon>Candidatus Eiseniibacteriota</taxon>
    </lineage>
</organism>
<evidence type="ECO:0000313" key="4">
    <source>
        <dbReference type="Proteomes" id="UP001593833"/>
    </source>
</evidence>
<reference evidence="3 4" key="1">
    <citation type="submission" date="2024-09" db="EMBL/GenBank/DDBJ databases">
        <authorList>
            <person name="D'Angelo T."/>
        </authorList>
    </citation>
    <scope>NUCLEOTIDE SEQUENCE [LARGE SCALE GENOMIC DNA]</scope>
    <source>
        <strain evidence="3">SAG AM-320-E07</strain>
    </source>
</reference>
<dbReference type="Gene3D" id="3.40.50.12170">
    <property type="entry name" value="Uncharacterised protein PF07075, DUF1343"/>
    <property type="match status" value="1"/>
</dbReference>
<keyword evidence="4" id="KW-1185">Reference proteome</keyword>
<protein>
    <submittedName>
        <fullName evidence="3">Exo-beta-N-acetylmuramidase NamZ domain-containing protein</fullName>
    </submittedName>
</protein>
<feature type="domain" description="Peptidoglycan beta-N-acetylmuramidase NamZ C-terminal" evidence="2">
    <location>
        <begin position="252"/>
        <end position="432"/>
    </location>
</feature>
<accession>A0ABV6YI48</accession>
<dbReference type="EMBL" id="JBHPKH010000001">
    <property type="protein sequence ID" value="MFC1572003.1"/>
    <property type="molecule type" value="Genomic_DNA"/>
</dbReference>
<evidence type="ECO:0000259" key="2">
    <source>
        <dbReference type="Pfam" id="PF20732"/>
    </source>
</evidence>
<feature type="domain" description="Peptidoglycan beta-N-acetylmuramidase NamZ N-terminal" evidence="1">
    <location>
        <begin position="25"/>
        <end position="248"/>
    </location>
</feature>
<dbReference type="Gene3D" id="3.90.1150.140">
    <property type="match status" value="1"/>
</dbReference>
<evidence type="ECO:0000259" key="1">
    <source>
        <dbReference type="Pfam" id="PF07075"/>
    </source>
</evidence>
<evidence type="ECO:0000313" key="3">
    <source>
        <dbReference type="EMBL" id="MFC1572003.1"/>
    </source>
</evidence>
<gene>
    <name evidence="3" type="ORF">ACFL6M_00230</name>
</gene>
<comment type="caution">
    <text evidence="3">The sequence shown here is derived from an EMBL/GenBank/DDBJ whole genome shotgun (WGS) entry which is preliminary data.</text>
</comment>
<dbReference type="Pfam" id="PF20732">
    <property type="entry name" value="NamZ_C"/>
    <property type="match status" value="1"/>
</dbReference>
<dbReference type="InterPro" id="IPR048503">
    <property type="entry name" value="NamZ_C"/>
</dbReference>
<proteinExistence type="predicted"/>
<dbReference type="Proteomes" id="UP001593833">
    <property type="component" value="Unassembled WGS sequence"/>
</dbReference>
<dbReference type="InterPro" id="IPR008302">
    <property type="entry name" value="NamZ"/>
</dbReference>